<dbReference type="InterPro" id="IPR029058">
    <property type="entry name" value="AB_hydrolase_fold"/>
</dbReference>
<feature type="compositionally biased region" description="Polar residues" evidence="1">
    <location>
        <begin position="1"/>
        <end position="11"/>
    </location>
</feature>
<keyword evidence="3" id="KW-0378">Hydrolase</keyword>
<evidence type="ECO:0000256" key="1">
    <source>
        <dbReference type="SAM" id="MobiDB-lite"/>
    </source>
</evidence>
<gene>
    <name evidence="3" type="ORF">GCM10022278_19520</name>
</gene>
<comment type="caution">
    <text evidence="3">The sequence shown here is derived from an EMBL/GenBank/DDBJ whole genome shotgun (WGS) entry which is preliminary data.</text>
</comment>
<feature type="region of interest" description="Disordered" evidence="1">
    <location>
        <begin position="1"/>
        <end position="27"/>
    </location>
</feature>
<keyword evidence="4" id="KW-1185">Reference proteome</keyword>
<dbReference type="InterPro" id="IPR050471">
    <property type="entry name" value="AB_hydrolase"/>
</dbReference>
<dbReference type="PANTHER" id="PTHR43433:SF5">
    <property type="entry name" value="AB HYDROLASE-1 DOMAIN-CONTAINING PROTEIN"/>
    <property type="match status" value="1"/>
</dbReference>
<accession>A0ABP7P8V4</accession>
<dbReference type="EMBL" id="BAABBO010000009">
    <property type="protein sequence ID" value="GAA3961588.1"/>
    <property type="molecule type" value="Genomic_DNA"/>
</dbReference>
<sequence>MPSTSAQISDTHTGHPSDPHYDLNTLPNDSDYTEDFADLEHVRLCYRDSGPKDAPPILLIMGLGCQLTTWPPEFVNGLLALGYRVIRFDNRELGLSSLADNPGRSHSPPAGFLRYKLGLKVTSDYTLHDLAEDTRQLIKYLELDKPIVLGVSMGGMVAQILAAKHSDLISKLILLMSSDNHPRLPAPSVKTLWRITGGGIQGDHQEAAINRGLAFWNTVSSPGYPSTKRRIISRIARDYQRSYRPKSIIRQMVAIQATGSIRPESESIALPTLIMHGLADKLVHPKAGRQLHRNIKGSKLELIKGWGHDVPVGLVPEILNHIDNFVS</sequence>
<organism evidence="3 4">
    <name type="scientific">Allohahella marinimesophila</name>
    <dbReference type="NCBI Taxonomy" id="1054972"/>
    <lineage>
        <taxon>Bacteria</taxon>
        <taxon>Pseudomonadati</taxon>
        <taxon>Pseudomonadota</taxon>
        <taxon>Gammaproteobacteria</taxon>
        <taxon>Oceanospirillales</taxon>
        <taxon>Hahellaceae</taxon>
        <taxon>Allohahella</taxon>
    </lineage>
</organism>
<dbReference type="Pfam" id="PF00561">
    <property type="entry name" value="Abhydrolase_1"/>
    <property type="match status" value="1"/>
</dbReference>
<proteinExistence type="predicted"/>
<feature type="domain" description="AB hydrolase-1" evidence="2">
    <location>
        <begin position="55"/>
        <end position="310"/>
    </location>
</feature>
<dbReference type="GO" id="GO:0016787">
    <property type="term" value="F:hydrolase activity"/>
    <property type="evidence" value="ECO:0007669"/>
    <property type="project" value="UniProtKB-KW"/>
</dbReference>
<feature type="compositionally biased region" description="Basic and acidic residues" evidence="1">
    <location>
        <begin position="12"/>
        <end position="21"/>
    </location>
</feature>
<evidence type="ECO:0000259" key="2">
    <source>
        <dbReference type="Pfam" id="PF00561"/>
    </source>
</evidence>
<dbReference type="RefSeq" id="WP_344805762.1">
    <property type="nucleotide sequence ID" value="NZ_BAABBO010000009.1"/>
</dbReference>
<dbReference type="InterPro" id="IPR000073">
    <property type="entry name" value="AB_hydrolase_1"/>
</dbReference>
<dbReference type="PANTHER" id="PTHR43433">
    <property type="entry name" value="HYDROLASE, ALPHA/BETA FOLD FAMILY PROTEIN"/>
    <property type="match status" value="1"/>
</dbReference>
<reference evidence="4" key="1">
    <citation type="journal article" date="2019" name="Int. J. Syst. Evol. Microbiol.">
        <title>The Global Catalogue of Microorganisms (GCM) 10K type strain sequencing project: providing services to taxonomists for standard genome sequencing and annotation.</title>
        <authorList>
            <consortium name="The Broad Institute Genomics Platform"/>
            <consortium name="The Broad Institute Genome Sequencing Center for Infectious Disease"/>
            <person name="Wu L."/>
            <person name="Ma J."/>
        </authorList>
    </citation>
    <scope>NUCLEOTIDE SEQUENCE [LARGE SCALE GENOMIC DNA]</scope>
    <source>
        <strain evidence="4">JCM 17555</strain>
    </source>
</reference>
<name>A0ABP7P8V4_9GAMM</name>
<evidence type="ECO:0000313" key="3">
    <source>
        <dbReference type="EMBL" id="GAA3961588.1"/>
    </source>
</evidence>
<dbReference type="Gene3D" id="3.40.50.1820">
    <property type="entry name" value="alpha/beta hydrolase"/>
    <property type="match status" value="1"/>
</dbReference>
<dbReference type="SUPFAM" id="SSF53474">
    <property type="entry name" value="alpha/beta-Hydrolases"/>
    <property type="match status" value="1"/>
</dbReference>
<protein>
    <submittedName>
        <fullName evidence="3">Alpha/beta hydrolase</fullName>
    </submittedName>
</protein>
<evidence type="ECO:0000313" key="4">
    <source>
        <dbReference type="Proteomes" id="UP001501337"/>
    </source>
</evidence>
<dbReference type="Proteomes" id="UP001501337">
    <property type="component" value="Unassembled WGS sequence"/>
</dbReference>